<protein>
    <submittedName>
        <fullName evidence="2">Uncharacterized protein</fullName>
    </submittedName>
</protein>
<dbReference type="Proteomes" id="UP000664096">
    <property type="component" value="Unassembled WGS sequence"/>
</dbReference>
<accession>A0A939EE44</accession>
<dbReference type="AlphaFoldDB" id="A0A939EE44"/>
<dbReference type="RefSeq" id="WP_207139441.1">
    <property type="nucleotide sequence ID" value="NZ_JAEKJZ010000001.1"/>
</dbReference>
<gene>
    <name evidence="2" type="ORF">JF539_06130</name>
</gene>
<dbReference type="PROSITE" id="PS51257">
    <property type="entry name" value="PROKAR_LIPOPROTEIN"/>
    <property type="match status" value="1"/>
</dbReference>
<evidence type="ECO:0000256" key="1">
    <source>
        <dbReference type="SAM" id="SignalP"/>
    </source>
</evidence>
<name>A0A939EE44_9HYPH</name>
<keyword evidence="1" id="KW-0732">Signal</keyword>
<sequence length="162" mass="17804">MASFRLAHLFLTAALVLTACQTLGGSVHMVHKTGSTAEQRRNAIDACQVSALEKVPPSYKIRSFGGYYGGFGPGFCSGPGCYGYGGYAYPRQITSYDPNDALRAREFNRCLSRKGYTVIFRPVCTSEQDALAYKSTRRQAPSGQIACVSGEPRIESRWLRTR</sequence>
<proteinExistence type="predicted"/>
<organism evidence="2 3">
    <name type="scientific">Roseibium aggregatum</name>
    <dbReference type="NCBI Taxonomy" id="187304"/>
    <lineage>
        <taxon>Bacteria</taxon>
        <taxon>Pseudomonadati</taxon>
        <taxon>Pseudomonadota</taxon>
        <taxon>Alphaproteobacteria</taxon>
        <taxon>Hyphomicrobiales</taxon>
        <taxon>Stappiaceae</taxon>
        <taxon>Roseibium</taxon>
    </lineage>
</organism>
<reference evidence="2" key="1">
    <citation type="submission" date="2020-12" db="EMBL/GenBank/DDBJ databases">
        <title>Oil enriched cultivation method for isolating marine PHA-producing bacteria.</title>
        <authorList>
            <person name="Zheng W."/>
            <person name="Yu S."/>
            <person name="Huang Y."/>
        </authorList>
    </citation>
    <scope>NUCLEOTIDE SEQUENCE</scope>
    <source>
        <strain evidence="2">SY-2-12</strain>
    </source>
</reference>
<feature type="chain" id="PRO_5037186647" evidence="1">
    <location>
        <begin position="25"/>
        <end position="162"/>
    </location>
</feature>
<dbReference type="EMBL" id="JAEKJZ010000001">
    <property type="protein sequence ID" value="MBN9669909.1"/>
    <property type="molecule type" value="Genomic_DNA"/>
</dbReference>
<evidence type="ECO:0000313" key="3">
    <source>
        <dbReference type="Proteomes" id="UP000664096"/>
    </source>
</evidence>
<comment type="caution">
    <text evidence="2">The sequence shown here is derived from an EMBL/GenBank/DDBJ whole genome shotgun (WGS) entry which is preliminary data.</text>
</comment>
<feature type="signal peptide" evidence="1">
    <location>
        <begin position="1"/>
        <end position="24"/>
    </location>
</feature>
<evidence type="ECO:0000313" key="2">
    <source>
        <dbReference type="EMBL" id="MBN9669909.1"/>
    </source>
</evidence>